<evidence type="ECO:0000256" key="1">
    <source>
        <dbReference type="SAM" id="Phobius"/>
    </source>
</evidence>
<dbReference type="GO" id="GO:0047372">
    <property type="term" value="F:monoacylglycerol lipase activity"/>
    <property type="evidence" value="ECO:0007669"/>
    <property type="project" value="TreeGrafter"/>
</dbReference>
<dbReference type="GO" id="GO:0046464">
    <property type="term" value="P:acylglycerol catabolic process"/>
    <property type="evidence" value="ECO:0007669"/>
    <property type="project" value="TreeGrafter"/>
</dbReference>
<dbReference type="InterPro" id="IPR029058">
    <property type="entry name" value="AB_hydrolase_fold"/>
</dbReference>
<dbReference type="GeneID" id="83209584"/>
<keyword evidence="1" id="KW-0812">Transmembrane</keyword>
<dbReference type="InterPro" id="IPR000073">
    <property type="entry name" value="AB_hydrolase_1"/>
</dbReference>
<sequence>MFKSQDTTTSSNTAIAASIVASILGLLYLRRKLIAMPLSDDEKLERDLLNESESPLLANHSQSVQVRGHKLRVVYIPCTKPEAPLILFIHGLGGQASQWEAQLDFFAKRDTANLLAVDMLGCGKSEISTEWDAYRTQSLAQDVIAVLHKYAKDDDDDKQQIMVVGHSYGCAVATYVAASSSINNITTLVLIAPKAQLDAKQQKGKQWIRYIPNWLFDRGRRADRRGGLYSKSVNRFLNPDEEVDDGIRRRQLFWNLSSRTLVYKRYVYGVDLPTSDIYKKITAKQVKLIGGSKDTMVPPSDMEIINRALDDHHQDLPLLVQGAGHMPMVTHANQINMTLTTLGHPYFSC</sequence>
<dbReference type="EMBL" id="JARTCD010000006">
    <property type="protein sequence ID" value="KAJ8661838.1"/>
    <property type="molecule type" value="Genomic_DNA"/>
</dbReference>
<dbReference type="GO" id="GO:0016020">
    <property type="term" value="C:membrane"/>
    <property type="evidence" value="ECO:0007669"/>
    <property type="project" value="TreeGrafter"/>
</dbReference>
<evidence type="ECO:0000313" key="4">
    <source>
        <dbReference type="Proteomes" id="UP001234581"/>
    </source>
</evidence>
<dbReference type="AlphaFoldDB" id="A0AAD7Y215"/>
<protein>
    <recommendedName>
        <fullName evidence="2">AB hydrolase-1 domain-containing protein</fullName>
    </recommendedName>
</protein>
<feature type="domain" description="AB hydrolase-1" evidence="2">
    <location>
        <begin position="86"/>
        <end position="332"/>
    </location>
</feature>
<feature type="transmembrane region" description="Helical" evidence="1">
    <location>
        <begin position="12"/>
        <end position="29"/>
    </location>
</feature>
<organism evidence="3 4">
    <name type="scientific">Lichtheimia ornata</name>
    <dbReference type="NCBI Taxonomy" id="688661"/>
    <lineage>
        <taxon>Eukaryota</taxon>
        <taxon>Fungi</taxon>
        <taxon>Fungi incertae sedis</taxon>
        <taxon>Mucoromycota</taxon>
        <taxon>Mucoromycotina</taxon>
        <taxon>Mucoromycetes</taxon>
        <taxon>Mucorales</taxon>
        <taxon>Lichtheimiaceae</taxon>
        <taxon>Lichtheimia</taxon>
    </lineage>
</organism>
<dbReference type="SUPFAM" id="SSF53474">
    <property type="entry name" value="alpha/beta-Hydrolases"/>
    <property type="match status" value="1"/>
</dbReference>
<dbReference type="PANTHER" id="PTHR43798">
    <property type="entry name" value="MONOACYLGLYCEROL LIPASE"/>
    <property type="match status" value="1"/>
</dbReference>
<name>A0AAD7Y215_9FUNG</name>
<evidence type="ECO:0000259" key="2">
    <source>
        <dbReference type="Pfam" id="PF12697"/>
    </source>
</evidence>
<dbReference type="RefSeq" id="XP_058346751.1">
    <property type="nucleotide sequence ID" value="XM_058482253.1"/>
</dbReference>
<gene>
    <name evidence="3" type="ORF">O0I10_002166</name>
</gene>
<dbReference type="PANTHER" id="PTHR43798:SF5">
    <property type="entry name" value="MONOACYLGLYCEROL LIPASE ABHD6"/>
    <property type="match status" value="1"/>
</dbReference>
<evidence type="ECO:0000313" key="3">
    <source>
        <dbReference type="EMBL" id="KAJ8661838.1"/>
    </source>
</evidence>
<keyword evidence="1" id="KW-1133">Transmembrane helix</keyword>
<dbReference type="Gene3D" id="3.40.50.1820">
    <property type="entry name" value="alpha/beta hydrolase"/>
    <property type="match status" value="1"/>
</dbReference>
<dbReference type="Pfam" id="PF12697">
    <property type="entry name" value="Abhydrolase_6"/>
    <property type="match status" value="1"/>
</dbReference>
<keyword evidence="4" id="KW-1185">Reference proteome</keyword>
<keyword evidence="1" id="KW-0472">Membrane</keyword>
<comment type="caution">
    <text evidence="3">The sequence shown here is derived from an EMBL/GenBank/DDBJ whole genome shotgun (WGS) entry which is preliminary data.</text>
</comment>
<reference evidence="3 4" key="1">
    <citation type="submission" date="2023-03" db="EMBL/GenBank/DDBJ databases">
        <title>Genome sequence of Lichtheimia ornata CBS 291.66.</title>
        <authorList>
            <person name="Mohabir J.T."/>
            <person name="Shea T.P."/>
            <person name="Kurbessoian T."/>
            <person name="Berby B."/>
            <person name="Fontaine J."/>
            <person name="Livny J."/>
            <person name="Gnirke A."/>
            <person name="Stajich J.E."/>
            <person name="Cuomo C.A."/>
        </authorList>
    </citation>
    <scope>NUCLEOTIDE SEQUENCE [LARGE SCALE GENOMIC DNA]</scope>
    <source>
        <strain evidence="3">CBS 291.66</strain>
    </source>
</reference>
<dbReference type="Proteomes" id="UP001234581">
    <property type="component" value="Unassembled WGS sequence"/>
</dbReference>
<dbReference type="InterPro" id="IPR050266">
    <property type="entry name" value="AB_hydrolase_sf"/>
</dbReference>
<accession>A0AAD7Y215</accession>
<proteinExistence type="predicted"/>